<keyword evidence="3" id="KW-1185">Reference proteome</keyword>
<gene>
    <name evidence="2" type="ORF">ACH5RR_001596</name>
</gene>
<sequence>MRAGSGRHIDIWNSPWCPKPITFKVGSPSKILPKNATVDQLINHLTATWDHNLIDNIFWEDEAAMIKAISLANCLDAENSWMWHYSRDESFTVRSAYHAILGSNLCKVNTIRRDSSGGGSNMLWNKIWSMDVLNKFKHHLWRLATNSLPTLDNLHRPQVRVDKMCPVCNGRNEDQIHLLFSCAVATSVWALCFLTRRIQSVVQVYMKSNSIRDFAWTKYFGHGRSRKVTSMVETDDIDNQLMVDDLSSLFLGPSFARGAHGELHRGTYKDDSVAVKISRILDDYHNNLDSADKIQKQFDREFTFLSRLHHPNVLKFVAAYKQPPTFMIITEYVSGGSLRSYLNKIERNRELLPLIKVIAMALDIARGMGYIHSQGIVHRDLKPDNILISKDFHLKVADFGLACEESQCRRLTDIAGTYRWMAPEMVKGKKSNNRKIDVYSFGLILWELVAGTVPFEDMTPEQVAFAVVNKNLRPHVPERCHPTMRALIEQCWCSKPEKRLEFWQIVETLEHLEA</sequence>
<dbReference type="PRINTS" id="PR00109">
    <property type="entry name" value="TYRKINASE"/>
</dbReference>
<dbReference type="InterPro" id="IPR011009">
    <property type="entry name" value="Kinase-like_dom_sf"/>
</dbReference>
<dbReference type="Pfam" id="PF13966">
    <property type="entry name" value="zf-RVT"/>
    <property type="match status" value="1"/>
</dbReference>
<dbReference type="Proteomes" id="UP001630127">
    <property type="component" value="Unassembled WGS sequence"/>
</dbReference>
<organism evidence="2 3">
    <name type="scientific">Cinchona calisaya</name>
    <dbReference type="NCBI Taxonomy" id="153742"/>
    <lineage>
        <taxon>Eukaryota</taxon>
        <taxon>Viridiplantae</taxon>
        <taxon>Streptophyta</taxon>
        <taxon>Embryophyta</taxon>
        <taxon>Tracheophyta</taxon>
        <taxon>Spermatophyta</taxon>
        <taxon>Magnoliopsida</taxon>
        <taxon>eudicotyledons</taxon>
        <taxon>Gunneridae</taxon>
        <taxon>Pentapetalae</taxon>
        <taxon>asterids</taxon>
        <taxon>lamiids</taxon>
        <taxon>Gentianales</taxon>
        <taxon>Rubiaceae</taxon>
        <taxon>Cinchonoideae</taxon>
        <taxon>Cinchoneae</taxon>
        <taxon>Cinchona</taxon>
    </lineage>
</organism>
<comment type="caution">
    <text evidence="2">The sequence shown here is derived from an EMBL/GenBank/DDBJ whole genome shotgun (WGS) entry which is preliminary data.</text>
</comment>
<proteinExistence type="predicted"/>
<dbReference type="SMART" id="SM00220">
    <property type="entry name" value="S_TKc"/>
    <property type="match status" value="1"/>
</dbReference>
<dbReference type="InterPro" id="IPR001245">
    <property type="entry name" value="Ser-Thr/Tyr_kinase_cat_dom"/>
</dbReference>
<accession>A0ABD3B3V0</accession>
<dbReference type="PANTHER" id="PTHR44329">
    <property type="entry name" value="SERINE/THREONINE-PROTEIN KINASE TNNI3K-RELATED"/>
    <property type="match status" value="1"/>
</dbReference>
<dbReference type="PROSITE" id="PS50011">
    <property type="entry name" value="PROTEIN_KINASE_DOM"/>
    <property type="match status" value="1"/>
</dbReference>
<dbReference type="Gene3D" id="3.30.200.20">
    <property type="entry name" value="Phosphorylase Kinase, domain 1"/>
    <property type="match status" value="1"/>
</dbReference>
<dbReference type="CDD" id="cd13999">
    <property type="entry name" value="STKc_MAP3K-like"/>
    <property type="match status" value="1"/>
</dbReference>
<dbReference type="InterPro" id="IPR008271">
    <property type="entry name" value="Ser/Thr_kinase_AS"/>
</dbReference>
<dbReference type="SUPFAM" id="SSF56112">
    <property type="entry name" value="Protein kinase-like (PK-like)"/>
    <property type="match status" value="1"/>
</dbReference>
<feature type="domain" description="Protein kinase" evidence="1">
    <location>
        <begin position="249"/>
        <end position="512"/>
    </location>
</feature>
<reference evidence="2 3" key="1">
    <citation type="submission" date="2024-11" db="EMBL/GenBank/DDBJ databases">
        <title>A near-complete genome assembly of Cinchona calisaya.</title>
        <authorList>
            <person name="Lian D.C."/>
            <person name="Zhao X.W."/>
            <person name="Wei L."/>
        </authorList>
    </citation>
    <scope>NUCLEOTIDE SEQUENCE [LARGE SCALE GENOMIC DNA]</scope>
    <source>
        <tissue evidence="2">Nenye</tissue>
    </source>
</reference>
<protein>
    <recommendedName>
        <fullName evidence="1">Protein kinase domain-containing protein</fullName>
    </recommendedName>
</protein>
<evidence type="ECO:0000313" key="3">
    <source>
        <dbReference type="Proteomes" id="UP001630127"/>
    </source>
</evidence>
<dbReference type="AlphaFoldDB" id="A0ABD3B3V0"/>
<evidence type="ECO:0000259" key="1">
    <source>
        <dbReference type="PROSITE" id="PS50011"/>
    </source>
</evidence>
<dbReference type="EMBL" id="JBJUIK010000001">
    <property type="protein sequence ID" value="KAL3538230.1"/>
    <property type="molecule type" value="Genomic_DNA"/>
</dbReference>
<dbReference type="InterPro" id="IPR000719">
    <property type="entry name" value="Prot_kinase_dom"/>
</dbReference>
<evidence type="ECO:0000313" key="2">
    <source>
        <dbReference type="EMBL" id="KAL3538230.1"/>
    </source>
</evidence>
<dbReference type="InterPro" id="IPR051681">
    <property type="entry name" value="Ser/Thr_Kinases-Pseudokinases"/>
</dbReference>
<dbReference type="Pfam" id="PF07714">
    <property type="entry name" value="PK_Tyr_Ser-Thr"/>
    <property type="match status" value="1"/>
</dbReference>
<dbReference type="PANTHER" id="PTHR44329:SF73">
    <property type="entry name" value="OS01G0201200 PROTEIN"/>
    <property type="match status" value="1"/>
</dbReference>
<dbReference type="PROSITE" id="PS00108">
    <property type="entry name" value="PROTEIN_KINASE_ST"/>
    <property type="match status" value="1"/>
</dbReference>
<dbReference type="Gene3D" id="1.10.510.10">
    <property type="entry name" value="Transferase(Phosphotransferase) domain 1"/>
    <property type="match status" value="1"/>
</dbReference>
<name>A0ABD3B3V0_9GENT</name>
<dbReference type="InterPro" id="IPR026960">
    <property type="entry name" value="RVT-Znf"/>
</dbReference>